<evidence type="ECO:0000256" key="12">
    <source>
        <dbReference type="PROSITE-ProRule" id="PRU00110"/>
    </source>
</evidence>
<dbReference type="InterPro" id="IPR002545">
    <property type="entry name" value="CheW-lke_dom"/>
</dbReference>
<comment type="catalytic activity">
    <reaction evidence="1">
        <text>ATP + protein L-histidine = ADP + protein N-phospho-L-histidine.</text>
        <dbReference type="EC" id="2.7.13.3"/>
    </reaction>
</comment>
<keyword evidence="4" id="KW-0145">Chemotaxis</keyword>
<comment type="caution">
    <text evidence="17">The sequence shown here is derived from an EMBL/GenBank/DDBJ whole genome shotgun (WGS) entry which is preliminary data.</text>
</comment>
<dbReference type="GO" id="GO:0006935">
    <property type="term" value="P:chemotaxis"/>
    <property type="evidence" value="ECO:0007669"/>
    <property type="project" value="UniProtKB-KW"/>
</dbReference>
<name>A0A6M1RRW8_9BACT</name>
<dbReference type="Gene3D" id="1.20.120.160">
    <property type="entry name" value="HPT domain"/>
    <property type="match status" value="1"/>
</dbReference>
<dbReference type="InterPro" id="IPR037006">
    <property type="entry name" value="CheA-like_homodim_sf"/>
</dbReference>
<dbReference type="InterPro" id="IPR005467">
    <property type="entry name" value="His_kinase_dom"/>
</dbReference>
<dbReference type="InterPro" id="IPR008207">
    <property type="entry name" value="Sig_transdc_His_kin_Hpt_dom"/>
</dbReference>
<dbReference type="GO" id="GO:0005524">
    <property type="term" value="F:ATP binding"/>
    <property type="evidence" value="ECO:0007669"/>
    <property type="project" value="UniProtKB-KW"/>
</dbReference>
<dbReference type="InterPro" id="IPR036890">
    <property type="entry name" value="HATPase_C_sf"/>
</dbReference>
<dbReference type="Proteomes" id="UP000477311">
    <property type="component" value="Unassembled WGS sequence"/>
</dbReference>
<feature type="domain" description="Histidine kinase" evidence="14">
    <location>
        <begin position="360"/>
        <end position="567"/>
    </location>
</feature>
<dbReference type="CDD" id="cd00731">
    <property type="entry name" value="CheA_reg"/>
    <property type="match status" value="1"/>
</dbReference>
<evidence type="ECO:0000259" key="15">
    <source>
        <dbReference type="PROSITE" id="PS50851"/>
    </source>
</evidence>
<feature type="modified residue" description="Phosphohistidine" evidence="12">
    <location>
        <position position="155"/>
    </location>
</feature>
<dbReference type="InterPro" id="IPR003594">
    <property type="entry name" value="HATPase_dom"/>
</dbReference>
<dbReference type="AlphaFoldDB" id="A0A6M1RRW8"/>
<dbReference type="SUPFAM" id="SSF55874">
    <property type="entry name" value="ATPase domain of HSP90 chaperone/DNA topoisomerase II/histidine kinase"/>
    <property type="match status" value="1"/>
</dbReference>
<evidence type="ECO:0000313" key="18">
    <source>
        <dbReference type="Proteomes" id="UP000477311"/>
    </source>
</evidence>
<dbReference type="InterPro" id="IPR036097">
    <property type="entry name" value="HisK_dim/P_sf"/>
</dbReference>
<gene>
    <name evidence="17" type="ORF">G4L39_02330</name>
</gene>
<dbReference type="PANTHER" id="PTHR43395">
    <property type="entry name" value="SENSOR HISTIDINE KINASE CHEA"/>
    <property type="match status" value="1"/>
</dbReference>
<dbReference type="GO" id="GO:0005737">
    <property type="term" value="C:cytoplasm"/>
    <property type="evidence" value="ECO:0007669"/>
    <property type="project" value="InterPro"/>
</dbReference>
<dbReference type="Gene3D" id="1.10.287.560">
    <property type="entry name" value="Histidine kinase CheA-like, homodimeric domain"/>
    <property type="match status" value="1"/>
</dbReference>
<evidence type="ECO:0000259" key="14">
    <source>
        <dbReference type="PROSITE" id="PS50109"/>
    </source>
</evidence>
<dbReference type="EC" id="2.7.13.3" evidence="2"/>
<proteinExistence type="predicted"/>
<evidence type="ECO:0000256" key="13">
    <source>
        <dbReference type="SAM" id="MobiDB-lite"/>
    </source>
</evidence>
<comment type="function">
    <text evidence="11">Involved in the transmission of sensory signals from the chemoreceptors to the flagellar motors. CheA is autophosphorylated; it can transfer its phosphate group to either CheB or CheY.</text>
</comment>
<dbReference type="InterPro" id="IPR004358">
    <property type="entry name" value="Sig_transdc_His_kin-like_C"/>
</dbReference>
<keyword evidence="5 12" id="KW-0597">Phosphoprotein</keyword>
<evidence type="ECO:0000256" key="9">
    <source>
        <dbReference type="ARBA" id="ARBA00022840"/>
    </source>
</evidence>
<dbReference type="SUPFAM" id="SSF47226">
    <property type="entry name" value="Histidine-containing phosphotransfer domain, HPT domain"/>
    <property type="match status" value="1"/>
</dbReference>
<dbReference type="SMART" id="SM00387">
    <property type="entry name" value="HATPase_c"/>
    <property type="match status" value="1"/>
</dbReference>
<dbReference type="Pfam" id="PF01584">
    <property type="entry name" value="CheW"/>
    <property type="match status" value="1"/>
</dbReference>
<feature type="region of interest" description="Disordered" evidence="13">
    <location>
        <begin position="58"/>
        <end position="104"/>
    </location>
</feature>
<dbReference type="SMART" id="SM00073">
    <property type="entry name" value="HPT"/>
    <property type="match status" value="1"/>
</dbReference>
<dbReference type="Gene3D" id="2.30.30.40">
    <property type="entry name" value="SH3 Domains"/>
    <property type="match status" value="1"/>
</dbReference>
<feature type="compositionally biased region" description="Pro residues" evidence="13">
    <location>
        <begin position="67"/>
        <end position="77"/>
    </location>
</feature>
<feature type="domain" description="HPt" evidence="16">
    <location>
        <begin position="108"/>
        <end position="212"/>
    </location>
</feature>
<sequence length="711" mass="76166">MEARDLVQAGGAPDAFRAAVEDATRQIELVFAQGGLFNPETANWFHQWAEKLQGVLNPSETETAPSPTNPEPSPGPGPLSKTTNSNPRTAAAAEAKAPQESEPVLQLGPEADAGLLREFLAESAEHLQNIEQGVLVLEENPRDRDTLNAIFRAFHTFKGGAGFLDLQPVKELAHELESLLDAARRDDLVLDRHAIELILEGGDALKAFVQEITARLDDLAHASPIVVPIRGIIRKVRALLQQPAPAHLEDPAANPAPSATAPAVAPETATPVTGSGSAPASPAPGMASGPAEPAISTAPTAPGQSGPRPAAQGLSASATGYVKVDTLKLDTLIDLVGELVIAESMVVQDPQLQATASRTLARNLAQLRRITSELQRTAMSLRMVPIRATFQKMHRLVRDLATRQSKQVQLCLSGEDTELDRNIVEALYDPLVHMIRNAVDHGIEPPEVRTAAGKPAQGTIHLRAFHQGGNIVIQIEDDGRGLNKDRILEKARAKGLLRPDQTLTDKEAYELIFAPGFSTAEQVTEISGRGVGMDVVRKNIEKLRGKIEIETRPGQGTTFTIYLPLTLAIIDGLIVSVGDKRYIIPTLTVRESLRPRPEMIATVQQRGEMINVRGKLTPLVRLHALFGEPNGCTDPTRGIVVVVESGPHVSCLLVDQLLGKQEVVIKSLGAALRENPMLAGGAVLGDGRVGLILNVDALVRPQAPGTARSWN</sequence>
<reference evidence="17 18" key="1">
    <citation type="submission" date="2020-02" db="EMBL/GenBank/DDBJ databases">
        <title>Draft genome sequence of Limisphaera ngatamarikiensis NGM72.4T, a thermophilic Verrucomicrobia grouped in subdivision 3.</title>
        <authorList>
            <person name="Carere C.R."/>
            <person name="Steen J."/>
            <person name="Hugenholtz P."/>
            <person name="Stott M.B."/>
        </authorList>
    </citation>
    <scope>NUCLEOTIDE SEQUENCE [LARGE SCALE GENOMIC DNA]</scope>
    <source>
        <strain evidence="17 18">NGM72.4</strain>
    </source>
</reference>
<dbReference type="EMBL" id="JAAKYA010000012">
    <property type="protein sequence ID" value="NGO38234.1"/>
    <property type="molecule type" value="Genomic_DNA"/>
</dbReference>
<evidence type="ECO:0000256" key="4">
    <source>
        <dbReference type="ARBA" id="ARBA00022500"/>
    </source>
</evidence>
<protein>
    <recommendedName>
        <fullName evidence="3">Chemotaxis protein CheA</fullName>
        <ecNumber evidence="2">2.7.13.3</ecNumber>
    </recommendedName>
</protein>
<dbReference type="InterPro" id="IPR036641">
    <property type="entry name" value="HPT_dom_sf"/>
</dbReference>
<dbReference type="InterPro" id="IPR051315">
    <property type="entry name" value="Bact_Chemotaxis_CheA"/>
</dbReference>
<dbReference type="PROSITE" id="PS50109">
    <property type="entry name" value="HIS_KIN"/>
    <property type="match status" value="1"/>
</dbReference>
<accession>A0A6M1RRW8</accession>
<keyword evidence="8" id="KW-0418">Kinase</keyword>
<evidence type="ECO:0000313" key="17">
    <source>
        <dbReference type="EMBL" id="NGO38234.1"/>
    </source>
</evidence>
<keyword evidence="10" id="KW-0902">Two-component regulatory system</keyword>
<dbReference type="SMART" id="SM00260">
    <property type="entry name" value="CheW"/>
    <property type="match status" value="1"/>
</dbReference>
<dbReference type="Pfam" id="PF01627">
    <property type="entry name" value="Hpt"/>
    <property type="match status" value="1"/>
</dbReference>
<dbReference type="SUPFAM" id="SSF50341">
    <property type="entry name" value="CheW-like"/>
    <property type="match status" value="1"/>
</dbReference>
<feature type="domain" description="CheW-like" evidence="15">
    <location>
        <begin position="569"/>
        <end position="704"/>
    </location>
</feature>
<evidence type="ECO:0000256" key="7">
    <source>
        <dbReference type="ARBA" id="ARBA00022741"/>
    </source>
</evidence>
<evidence type="ECO:0000256" key="3">
    <source>
        <dbReference type="ARBA" id="ARBA00021495"/>
    </source>
</evidence>
<evidence type="ECO:0000256" key="8">
    <source>
        <dbReference type="ARBA" id="ARBA00022777"/>
    </source>
</evidence>
<dbReference type="PRINTS" id="PR00344">
    <property type="entry name" value="BCTRLSENSOR"/>
</dbReference>
<dbReference type="PROSITE" id="PS50894">
    <property type="entry name" value="HPT"/>
    <property type="match status" value="1"/>
</dbReference>
<dbReference type="Pfam" id="PF02518">
    <property type="entry name" value="HATPase_c"/>
    <property type="match status" value="1"/>
</dbReference>
<keyword evidence="6" id="KW-0808">Transferase</keyword>
<dbReference type="PROSITE" id="PS50851">
    <property type="entry name" value="CHEW"/>
    <property type="match status" value="1"/>
</dbReference>
<evidence type="ECO:0000256" key="6">
    <source>
        <dbReference type="ARBA" id="ARBA00022679"/>
    </source>
</evidence>
<dbReference type="Pfam" id="PF02895">
    <property type="entry name" value="H-kinase_dim"/>
    <property type="match status" value="1"/>
</dbReference>
<dbReference type="SMART" id="SM01231">
    <property type="entry name" value="H-kinase_dim"/>
    <property type="match status" value="1"/>
</dbReference>
<evidence type="ECO:0000256" key="5">
    <source>
        <dbReference type="ARBA" id="ARBA00022553"/>
    </source>
</evidence>
<dbReference type="CDD" id="cd00088">
    <property type="entry name" value="HPT"/>
    <property type="match status" value="1"/>
</dbReference>
<dbReference type="CDD" id="cd16916">
    <property type="entry name" value="HATPase_CheA-like"/>
    <property type="match status" value="1"/>
</dbReference>
<feature type="region of interest" description="Disordered" evidence="13">
    <location>
        <begin position="247"/>
        <end position="313"/>
    </location>
</feature>
<feature type="compositionally biased region" description="Low complexity" evidence="13">
    <location>
        <begin position="251"/>
        <end position="294"/>
    </location>
</feature>
<keyword evidence="18" id="KW-1185">Reference proteome</keyword>
<evidence type="ECO:0000256" key="2">
    <source>
        <dbReference type="ARBA" id="ARBA00012438"/>
    </source>
</evidence>
<dbReference type="SUPFAM" id="SSF47384">
    <property type="entry name" value="Homodimeric domain of signal transducing histidine kinase"/>
    <property type="match status" value="1"/>
</dbReference>
<evidence type="ECO:0000256" key="11">
    <source>
        <dbReference type="ARBA" id="ARBA00035100"/>
    </source>
</evidence>
<keyword evidence="9" id="KW-0067">ATP-binding</keyword>
<dbReference type="FunFam" id="3.30.565.10:FF:000016">
    <property type="entry name" value="Chemotaxis protein CheA, putative"/>
    <property type="match status" value="1"/>
</dbReference>
<dbReference type="PANTHER" id="PTHR43395:SF10">
    <property type="entry name" value="CHEMOTAXIS PROTEIN CHEA"/>
    <property type="match status" value="1"/>
</dbReference>
<dbReference type="Gene3D" id="3.30.565.10">
    <property type="entry name" value="Histidine kinase-like ATPase, C-terminal domain"/>
    <property type="match status" value="1"/>
</dbReference>
<evidence type="ECO:0000256" key="10">
    <source>
        <dbReference type="ARBA" id="ARBA00023012"/>
    </source>
</evidence>
<organism evidence="17 18">
    <name type="scientific">Limisphaera ngatamarikiensis</name>
    <dbReference type="NCBI Taxonomy" id="1324935"/>
    <lineage>
        <taxon>Bacteria</taxon>
        <taxon>Pseudomonadati</taxon>
        <taxon>Verrucomicrobiota</taxon>
        <taxon>Verrucomicrobiia</taxon>
        <taxon>Limisphaerales</taxon>
        <taxon>Limisphaeraceae</taxon>
        <taxon>Limisphaera</taxon>
    </lineage>
</organism>
<keyword evidence="7" id="KW-0547">Nucleotide-binding</keyword>
<dbReference type="InterPro" id="IPR036061">
    <property type="entry name" value="CheW-like_dom_sf"/>
</dbReference>
<dbReference type="GO" id="GO:0000155">
    <property type="term" value="F:phosphorelay sensor kinase activity"/>
    <property type="evidence" value="ECO:0007669"/>
    <property type="project" value="InterPro"/>
</dbReference>
<evidence type="ECO:0000256" key="1">
    <source>
        <dbReference type="ARBA" id="ARBA00000085"/>
    </source>
</evidence>
<dbReference type="InterPro" id="IPR004105">
    <property type="entry name" value="CheA-like_dim"/>
</dbReference>
<evidence type="ECO:0000259" key="16">
    <source>
        <dbReference type="PROSITE" id="PS50894"/>
    </source>
</evidence>